<dbReference type="SUPFAM" id="SSF88713">
    <property type="entry name" value="Glycoside hydrolase/deacetylase"/>
    <property type="match status" value="1"/>
</dbReference>
<reference evidence="1 2" key="1">
    <citation type="submission" date="2018-10" db="EMBL/GenBank/DDBJ databases">
        <authorList>
            <person name="Chen X."/>
        </authorList>
    </citation>
    <scope>NUCLEOTIDE SEQUENCE [LARGE SCALE GENOMIC DNA]</scope>
    <source>
        <strain evidence="1 2">YIM 102668</strain>
    </source>
</reference>
<dbReference type="EMBL" id="RDOJ01000007">
    <property type="protein sequence ID" value="RLZ10547.1"/>
    <property type="molecule type" value="Genomic_DNA"/>
</dbReference>
<protein>
    <recommendedName>
        <fullName evidence="3">Polysaccharide (De)acetylase</fullName>
    </recommendedName>
</protein>
<dbReference type="RefSeq" id="WP_121934493.1">
    <property type="nucleotide sequence ID" value="NZ_RDOJ01000007.1"/>
</dbReference>
<accession>A0A3L9MBG7</accession>
<name>A0A3L9MBG7_9FLAO</name>
<dbReference type="AlphaFoldDB" id="A0A3L9MBG7"/>
<dbReference type="Proteomes" id="UP000275348">
    <property type="component" value="Unassembled WGS sequence"/>
</dbReference>
<evidence type="ECO:0000313" key="1">
    <source>
        <dbReference type="EMBL" id="RLZ10547.1"/>
    </source>
</evidence>
<dbReference type="GO" id="GO:0005975">
    <property type="term" value="P:carbohydrate metabolic process"/>
    <property type="evidence" value="ECO:0007669"/>
    <property type="project" value="InterPro"/>
</dbReference>
<evidence type="ECO:0008006" key="3">
    <source>
        <dbReference type="Google" id="ProtNLM"/>
    </source>
</evidence>
<dbReference type="InterPro" id="IPR011330">
    <property type="entry name" value="Glyco_hydro/deAcase_b/a-brl"/>
</dbReference>
<sequence length="374" mass="43436">MIKKTIKDLSINCQNILGWKSNKKILVIESDDWGSIRMPSKKAYSNLLNNGIAVDKCPYNSNDSLENTDDLNALFETFSSIKDSEGNSLKLTANSILANPDFEKIKANNFEKYYYEDFVSTYQRVNGNTDTYELIKQGLDQGVYIPQLHGREHLQVNEWLNILREGDKEALLAFDNELFGYPTQRYRDSKMHLLTALHIRNPEEEKFAIQSIRESANLFEQFFGFKSESFIAPRYIWNDVIEKELANVGVKYIQGKIVQSIPNENSLKSKIHLFGSKNKYDQIYLNRNVFFEPTQNPRFPWMKDALNRIDISFRWGKPAIISMHRLNFMGGLNEKNRTDNLLALKDLINKVQKKYPDVIFMSTNELGKLINNEK</sequence>
<comment type="caution">
    <text evidence="1">The sequence shown here is derived from an EMBL/GenBank/DDBJ whole genome shotgun (WGS) entry which is preliminary data.</text>
</comment>
<proteinExistence type="predicted"/>
<keyword evidence="2" id="KW-1185">Reference proteome</keyword>
<evidence type="ECO:0000313" key="2">
    <source>
        <dbReference type="Proteomes" id="UP000275348"/>
    </source>
</evidence>
<gene>
    <name evidence="1" type="ORF">EAH69_07085</name>
</gene>
<dbReference type="Gene3D" id="3.20.20.370">
    <property type="entry name" value="Glycoside hydrolase/deacetylase"/>
    <property type="match status" value="1"/>
</dbReference>
<dbReference type="OrthoDB" id="2081174at2"/>
<organism evidence="1 2">
    <name type="scientific">Faecalibacter macacae</name>
    <dbReference type="NCBI Taxonomy" id="1859289"/>
    <lineage>
        <taxon>Bacteria</taxon>
        <taxon>Pseudomonadati</taxon>
        <taxon>Bacteroidota</taxon>
        <taxon>Flavobacteriia</taxon>
        <taxon>Flavobacteriales</taxon>
        <taxon>Weeksellaceae</taxon>
        <taxon>Faecalibacter</taxon>
    </lineage>
</organism>